<evidence type="ECO:0000313" key="1">
    <source>
        <dbReference type="EMBL" id="GME91055.1"/>
    </source>
</evidence>
<sequence>MDPNILVLNNLDSLQRLDLPINLTIVLTKDLPNRNTPSTRESPLKVYSPGDTVTGYILVENTSENLIPFEMFLVSLEGTVTINDSTSKDFRTTDPANIFKKTFLNMYDIAACNHFGRIDYGQNTDRLGETCSETGAIYGLCDKKMLKPGKKYKKVFIFRLPSRLLDTACEHQSPEHLTLPSSFGVDCESCHGLSKEIEAEKGHGYGLVGDDGSHIRKNDLAGDGQSVSYSINVGMIGKRHESYKQFHTSSINDNYDFIFIKEMQHFFRFSTAGSQLNYDDDGSISASHFKSNFTSEDQIQQLDKLCEEMTEKLKLRRDLIMSGITDIGEQDAIIDAAMQKKNIYQSNPLEEENGNQKVTKSNIDFDNY</sequence>
<dbReference type="Proteomes" id="UP001165064">
    <property type="component" value="Unassembled WGS sequence"/>
</dbReference>
<name>A0ACB5TMB0_AMBMO</name>
<proteinExistence type="predicted"/>
<keyword evidence="2" id="KW-1185">Reference proteome</keyword>
<dbReference type="EMBL" id="BSXS01007988">
    <property type="protein sequence ID" value="GME91055.1"/>
    <property type="molecule type" value="Genomic_DNA"/>
</dbReference>
<reference evidence="1" key="1">
    <citation type="submission" date="2023-04" db="EMBL/GenBank/DDBJ databases">
        <title>Ambrosiozyma monospora NBRC 10751.</title>
        <authorList>
            <person name="Ichikawa N."/>
            <person name="Sato H."/>
            <person name="Tonouchi N."/>
        </authorList>
    </citation>
    <scope>NUCLEOTIDE SEQUENCE</scope>
    <source>
        <strain evidence="1">NBRC 10751</strain>
    </source>
</reference>
<comment type="caution">
    <text evidence="1">The sequence shown here is derived from an EMBL/GenBank/DDBJ whole genome shotgun (WGS) entry which is preliminary data.</text>
</comment>
<evidence type="ECO:0000313" key="2">
    <source>
        <dbReference type="Proteomes" id="UP001165064"/>
    </source>
</evidence>
<gene>
    <name evidence="1" type="ORF">Amon02_000883100</name>
</gene>
<accession>A0ACB5TMB0</accession>
<organism evidence="1 2">
    <name type="scientific">Ambrosiozyma monospora</name>
    <name type="common">Yeast</name>
    <name type="synonym">Endomycopsis monosporus</name>
    <dbReference type="NCBI Taxonomy" id="43982"/>
    <lineage>
        <taxon>Eukaryota</taxon>
        <taxon>Fungi</taxon>
        <taxon>Dikarya</taxon>
        <taxon>Ascomycota</taxon>
        <taxon>Saccharomycotina</taxon>
        <taxon>Pichiomycetes</taxon>
        <taxon>Pichiales</taxon>
        <taxon>Pichiaceae</taxon>
        <taxon>Ambrosiozyma</taxon>
    </lineage>
</organism>
<protein>
    <submittedName>
        <fullName evidence="1">Unnamed protein product</fullName>
    </submittedName>
</protein>